<dbReference type="EMBL" id="JAQNDK010000004">
    <property type="protein sequence ID" value="MDC0682914.1"/>
    <property type="molecule type" value="Genomic_DNA"/>
</dbReference>
<accession>A0ABT5C908</accession>
<feature type="transmembrane region" description="Helical" evidence="6">
    <location>
        <begin position="74"/>
        <end position="95"/>
    </location>
</feature>
<dbReference type="PANTHER" id="PTHR38480:SF1">
    <property type="entry name" value="SLR0254 PROTEIN"/>
    <property type="match status" value="1"/>
</dbReference>
<keyword evidence="4 6" id="KW-0472">Membrane</keyword>
<evidence type="ECO:0000256" key="5">
    <source>
        <dbReference type="SAM" id="MobiDB-lite"/>
    </source>
</evidence>
<evidence type="ECO:0000256" key="6">
    <source>
        <dbReference type="SAM" id="Phobius"/>
    </source>
</evidence>
<dbReference type="Pfam" id="PF06271">
    <property type="entry name" value="RDD"/>
    <property type="match status" value="1"/>
</dbReference>
<sequence length="283" mass="31124">MIHRETLREPLDTSAEIETPEHVRFRHQIAGPARRALAYLIDLVVRGVIVFAVGMLAAIGGIAVGPALRGASTGFVLLVLFAIEWGYYVFFETLWSGRTPGKRALSLRVVTDGGQPLRFGDSLLRNLLRAADLLPPFIEPLSFLGTYAVGLAVMGRDPRFRRLGDLVGGTLVIVEERHTVAGRFALRPAPRPAELASLPARLPLSGEELDAIELFLRRLDRLSPARANELAEMTAPVFARRMGVRYKDATRFLGVLHYRAHAHRGQEGAASGPKPRRKKEVSA</sequence>
<dbReference type="InterPro" id="IPR010432">
    <property type="entry name" value="RDD"/>
</dbReference>
<feature type="region of interest" description="Disordered" evidence="5">
    <location>
        <begin position="263"/>
        <end position="283"/>
    </location>
</feature>
<dbReference type="RefSeq" id="WP_272101064.1">
    <property type="nucleotide sequence ID" value="NZ_JAQNDK010000004.1"/>
</dbReference>
<evidence type="ECO:0000313" key="8">
    <source>
        <dbReference type="EMBL" id="MDC0682914.1"/>
    </source>
</evidence>
<comment type="caution">
    <text evidence="8">The sequence shown here is derived from an EMBL/GenBank/DDBJ whole genome shotgun (WGS) entry which is preliminary data.</text>
</comment>
<feature type="transmembrane region" description="Helical" evidence="6">
    <location>
        <begin position="43"/>
        <end position="68"/>
    </location>
</feature>
<proteinExistence type="predicted"/>
<protein>
    <submittedName>
        <fullName evidence="8">RDD family protein</fullName>
    </submittedName>
</protein>
<evidence type="ECO:0000259" key="7">
    <source>
        <dbReference type="Pfam" id="PF06271"/>
    </source>
</evidence>
<comment type="subcellular location">
    <subcellularLocation>
        <location evidence="1">Membrane</location>
        <topology evidence="1">Multi-pass membrane protein</topology>
    </subcellularLocation>
</comment>
<organism evidence="8 9">
    <name type="scientific">Sorangium atrum</name>
    <dbReference type="NCBI Taxonomy" id="2995308"/>
    <lineage>
        <taxon>Bacteria</taxon>
        <taxon>Pseudomonadati</taxon>
        <taxon>Myxococcota</taxon>
        <taxon>Polyangia</taxon>
        <taxon>Polyangiales</taxon>
        <taxon>Polyangiaceae</taxon>
        <taxon>Sorangium</taxon>
    </lineage>
</organism>
<name>A0ABT5C908_9BACT</name>
<gene>
    <name evidence="8" type="ORF">POL72_34625</name>
</gene>
<feature type="compositionally biased region" description="Basic residues" evidence="5">
    <location>
        <begin position="274"/>
        <end position="283"/>
    </location>
</feature>
<evidence type="ECO:0000256" key="3">
    <source>
        <dbReference type="ARBA" id="ARBA00022989"/>
    </source>
</evidence>
<evidence type="ECO:0000256" key="1">
    <source>
        <dbReference type="ARBA" id="ARBA00004141"/>
    </source>
</evidence>
<evidence type="ECO:0000313" key="9">
    <source>
        <dbReference type="Proteomes" id="UP001217485"/>
    </source>
</evidence>
<dbReference type="Proteomes" id="UP001217485">
    <property type="component" value="Unassembled WGS sequence"/>
</dbReference>
<evidence type="ECO:0000256" key="2">
    <source>
        <dbReference type="ARBA" id="ARBA00022692"/>
    </source>
</evidence>
<keyword evidence="2 6" id="KW-0812">Transmembrane</keyword>
<reference evidence="8 9" key="1">
    <citation type="submission" date="2023-01" db="EMBL/GenBank/DDBJ databases">
        <title>Minimal conservation of predation-associated metabolite biosynthetic gene clusters underscores biosynthetic potential of Myxococcota including descriptions for ten novel species: Archangium lansinium sp. nov., Myxococcus landrumus sp. nov., Nannocystis bai.</title>
        <authorList>
            <person name="Ahearne A."/>
            <person name="Stevens C."/>
            <person name="Dowd S."/>
        </authorList>
    </citation>
    <scope>NUCLEOTIDE SEQUENCE [LARGE SCALE GENOMIC DNA]</scope>
    <source>
        <strain evidence="8 9">WIWO2</strain>
    </source>
</reference>
<keyword evidence="3 6" id="KW-1133">Transmembrane helix</keyword>
<keyword evidence="9" id="KW-1185">Reference proteome</keyword>
<evidence type="ECO:0000256" key="4">
    <source>
        <dbReference type="ARBA" id="ARBA00023136"/>
    </source>
</evidence>
<dbReference type="PANTHER" id="PTHR38480">
    <property type="entry name" value="SLR0254 PROTEIN"/>
    <property type="match status" value="1"/>
</dbReference>
<feature type="domain" description="RDD" evidence="7">
    <location>
        <begin position="30"/>
        <end position="168"/>
    </location>
</feature>